<proteinExistence type="predicted"/>
<dbReference type="OrthoDB" id="2321900at2"/>
<feature type="transmembrane region" description="Helical" evidence="1">
    <location>
        <begin position="77"/>
        <end position="98"/>
    </location>
</feature>
<keyword evidence="1" id="KW-0472">Membrane</keyword>
<name>A0A0R1UCE0_9LACO</name>
<dbReference type="RefSeq" id="WP_057799960.1">
    <property type="nucleotide sequence ID" value="NZ_AZFM01000045.1"/>
</dbReference>
<keyword evidence="1" id="KW-0812">Transmembrane</keyword>
<dbReference type="STRING" id="1423763.FC46_GL001455"/>
<evidence type="ECO:0000256" key="1">
    <source>
        <dbReference type="SAM" id="Phobius"/>
    </source>
</evidence>
<feature type="transmembrane region" description="Helical" evidence="1">
    <location>
        <begin position="44"/>
        <end position="65"/>
    </location>
</feature>
<gene>
    <name evidence="2" type="ORF">FC46_GL001455</name>
</gene>
<keyword evidence="3" id="KW-1185">Reference proteome</keyword>
<dbReference type="EMBL" id="AZFM01000045">
    <property type="protein sequence ID" value="KRL88659.1"/>
    <property type="molecule type" value="Genomic_DNA"/>
</dbReference>
<reference evidence="2 3" key="1">
    <citation type="journal article" date="2015" name="Genome Announc.">
        <title>Expanding the biotechnology potential of lactobacilli through comparative genomics of 213 strains and associated genera.</title>
        <authorList>
            <person name="Sun Z."/>
            <person name="Harris H.M."/>
            <person name="McCann A."/>
            <person name="Guo C."/>
            <person name="Argimon S."/>
            <person name="Zhang W."/>
            <person name="Yang X."/>
            <person name="Jeffery I.B."/>
            <person name="Cooney J.C."/>
            <person name="Kagawa T.F."/>
            <person name="Liu W."/>
            <person name="Song Y."/>
            <person name="Salvetti E."/>
            <person name="Wrobel A."/>
            <person name="Rasinkangas P."/>
            <person name="Parkhill J."/>
            <person name="Rea M.C."/>
            <person name="O'Sullivan O."/>
            <person name="Ritari J."/>
            <person name="Douillard F.P."/>
            <person name="Paul Ross R."/>
            <person name="Yang R."/>
            <person name="Briner A.E."/>
            <person name="Felis G.E."/>
            <person name="de Vos W.M."/>
            <person name="Barrangou R."/>
            <person name="Klaenhammer T.R."/>
            <person name="Caufield P.W."/>
            <person name="Cui Y."/>
            <person name="Zhang H."/>
            <person name="O'Toole P.W."/>
        </authorList>
    </citation>
    <scope>NUCLEOTIDE SEQUENCE [LARGE SCALE GENOMIC DNA]</scope>
    <source>
        <strain evidence="2 3">DSM 16043</strain>
    </source>
</reference>
<evidence type="ECO:0000313" key="3">
    <source>
        <dbReference type="Proteomes" id="UP000051036"/>
    </source>
</evidence>
<keyword evidence="1" id="KW-1133">Transmembrane helix</keyword>
<dbReference type="PATRIC" id="fig|1423763.3.peg.1477"/>
<dbReference type="AlphaFoldDB" id="A0A0R1UCE0"/>
<comment type="caution">
    <text evidence="2">The sequence shown here is derived from an EMBL/GenBank/DDBJ whole genome shotgun (WGS) entry which is preliminary data.</text>
</comment>
<feature type="transmembrane region" description="Helical" evidence="1">
    <location>
        <begin position="104"/>
        <end position="126"/>
    </location>
</feature>
<evidence type="ECO:0000313" key="2">
    <source>
        <dbReference type="EMBL" id="KRL88659.1"/>
    </source>
</evidence>
<protein>
    <recommendedName>
        <fullName evidence="4">Integral membrane protein</fullName>
    </recommendedName>
</protein>
<dbReference type="InterPro" id="IPR021560">
    <property type="entry name" value="DUF3021"/>
</dbReference>
<dbReference type="Pfam" id="PF11457">
    <property type="entry name" value="DUF3021"/>
    <property type="match status" value="1"/>
</dbReference>
<sequence length="139" mass="16009">MTKFLSYVVTGLCGVGIGALWFLVRFLMATTELHTTVTISLADVLLFVFISALIGVAFRLASLIFAKENWSLRKQIIVNFLVLFIPWTLYFFMVNNFVFSIKTLLSAIVQFIVMYAIGYGFYFVNLRRDINEINRKLKK</sequence>
<feature type="transmembrane region" description="Helical" evidence="1">
    <location>
        <begin position="7"/>
        <end position="24"/>
    </location>
</feature>
<organism evidence="2 3">
    <name type="scientific">Lactobacillus kalixensis DSM 16043</name>
    <dbReference type="NCBI Taxonomy" id="1423763"/>
    <lineage>
        <taxon>Bacteria</taxon>
        <taxon>Bacillati</taxon>
        <taxon>Bacillota</taxon>
        <taxon>Bacilli</taxon>
        <taxon>Lactobacillales</taxon>
        <taxon>Lactobacillaceae</taxon>
        <taxon>Lactobacillus</taxon>
    </lineage>
</organism>
<accession>A0A0R1UCE0</accession>
<evidence type="ECO:0008006" key="4">
    <source>
        <dbReference type="Google" id="ProtNLM"/>
    </source>
</evidence>
<dbReference type="Proteomes" id="UP000051036">
    <property type="component" value="Unassembled WGS sequence"/>
</dbReference>